<dbReference type="PROSITE" id="PS51186">
    <property type="entry name" value="GNAT"/>
    <property type="match status" value="1"/>
</dbReference>
<evidence type="ECO:0000256" key="2">
    <source>
        <dbReference type="ARBA" id="ARBA00023315"/>
    </source>
</evidence>
<dbReference type="RefSeq" id="WP_099386211.1">
    <property type="nucleotide sequence ID" value="NZ_JANSWH010000084.1"/>
</dbReference>
<accession>A0A2G3E2M1</accession>
<keyword evidence="2" id="KW-0012">Acyltransferase</keyword>
<dbReference type="PANTHER" id="PTHR43792">
    <property type="entry name" value="GNAT FAMILY, PUTATIVE (AFU_ORTHOLOGUE AFUA_3G00765)-RELATED-RELATED"/>
    <property type="match status" value="1"/>
</dbReference>
<dbReference type="GO" id="GO:0005737">
    <property type="term" value="C:cytoplasm"/>
    <property type="evidence" value="ECO:0007669"/>
    <property type="project" value="TreeGrafter"/>
</dbReference>
<protein>
    <submittedName>
        <fullName evidence="5">Ribosomal-protein-alanine acetyltransferase</fullName>
    </submittedName>
</protein>
<dbReference type="PANTHER" id="PTHR43792:SF8">
    <property type="entry name" value="[RIBOSOMAL PROTEIN US5]-ALANINE N-ACETYLTRANSFERASE"/>
    <property type="match status" value="1"/>
</dbReference>
<sequence>MQLEYETPRLLLKVLKADNTNATRVLDFYLNDKLFFERYEPDRIPNFYTHAFQKSVLKFEFNAMVKGTHIRYYVFRKEEPNVIIGTICFHEITRNYFSNCELGYKFATEFHHHGYAREAIGYALTSLFTEEGIHRVQAFVEIHNAPSIRLVEKLGFEQEGICHDYIKLNGKWSDHYRYSYINPFQSEPQI</sequence>
<keyword evidence="6" id="KW-1185">Reference proteome</keyword>
<comment type="caution">
    <text evidence="5">The sequence shown here is derived from an EMBL/GenBank/DDBJ whole genome shotgun (WGS) entry which is preliminary data.</text>
</comment>
<dbReference type="InterPro" id="IPR000182">
    <property type="entry name" value="GNAT_dom"/>
</dbReference>
<proteinExistence type="inferred from homology"/>
<dbReference type="InterPro" id="IPR051531">
    <property type="entry name" value="N-acetyltransferase"/>
</dbReference>
<reference evidence="5 6" key="2">
    <citation type="submission" date="2017-10" db="EMBL/GenBank/DDBJ databases">
        <authorList>
            <person name="Banno H."/>
            <person name="Chua N.-H."/>
        </authorList>
    </citation>
    <scope>NUCLEOTIDE SEQUENCE [LARGE SCALE GENOMIC DNA]</scope>
    <source>
        <strain evidence="5 6">JK623</strain>
    </source>
</reference>
<dbReference type="InterPro" id="IPR016181">
    <property type="entry name" value="Acyl_CoA_acyltransferase"/>
</dbReference>
<keyword evidence="1 5" id="KW-0808">Transferase</keyword>
<dbReference type="EMBL" id="PDYG01000043">
    <property type="protein sequence ID" value="PHU37527.1"/>
    <property type="molecule type" value="Genomic_DNA"/>
</dbReference>
<dbReference type="Gene3D" id="3.40.630.30">
    <property type="match status" value="1"/>
</dbReference>
<reference evidence="5 6" key="1">
    <citation type="submission" date="2017-10" db="EMBL/GenBank/DDBJ databases">
        <title>Resolving the taxonomy of Roseburia spp., Eubacterium rectale and Agathobacter spp. through phylogenomic analysis.</title>
        <authorList>
            <person name="Sheridan P.O."/>
            <person name="Walker A.W."/>
            <person name="Duncan S.H."/>
            <person name="Scott K.P."/>
            <person name="Toole P.W.O."/>
            <person name="Luis P."/>
            <person name="Flint H.J."/>
        </authorList>
    </citation>
    <scope>NUCLEOTIDE SEQUENCE [LARGE SCALE GENOMIC DNA]</scope>
    <source>
        <strain evidence="5 6">JK623</strain>
    </source>
</reference>
<evidence type="ECO:0000259" key="4">
    <source>
        <dbReference type="PROSITE" id="PS51186"/>
    </source>
</evidence>
<gene>
    <name evidence="5" type="ORF">CSX02_07445</name>
</gene>
<organism evidence="5 6">
    <name type="scientific">Agathobacter ruminis</name>
    <dbReference type="NCBI Taxonomy" id="1712665"/>
    <lineage>
        <taxon>Bacteria</taxon>
        <taxon>Bacillati</taxon>
        <taxon>Bacillota</taxon>
        <taxon>Clostridia</taxon>
        <taxon>Lachnospirales</taxon>
        <taxon>Lachnospiraceae</taxon>
        <taxon>Agathobacter</taxon>
    </lineage>
</organism>
<evidence type="ECO:0000313" key="5">
    <source>
        <dbReference type="EMBL" id="PHU37527.1"/>
    </source>
</evidence>
<feature type="domain" description="N-acetyltransferase" evidence="4">
    <location>
        <begin position="30"/>
        <end position="183"/>
    </location>
</feature>
<dbReference type="GO" id="GO:0008999">
    <property type="term" value="F:protein-N-terminal-alanine acetyltransferase activity"/>
    <property type="evidence" value="ECO:0007669"/>
    <property type="project" value="TreeGrafter"/>
</dbReference>
<dbReference type="SUPFAM" id="SSF55729">
    <property type="entry name" value="Acyl-CoA N-acyltransferases (Nat)"/>
    <property type="match status" value="1"/>
</dbReference>
<name>A0A2G3E2M1_9FIRM</name>
<comment type="similarity">
    <text evidence="3">Belongs to the acetyltransferase family. RimJ subfamily.</text>
</comment>
<dbReference type="Proteomes" id="UP000224563">
    <property type="component" value="Unassembled WGS sequence"/>
</dbReference>
<dbReference type="AlphaFoldDB" id="A0A2G3E2M1"/>
<evidence type="ECO:0000256" key="1">
    <source>
        <dbReference type="ARBA" id="ARBA00022679"/>
    </source>
</evidence>
<dbReference type="Pfam" id="PF13302">
    <property type="entry name" value="Acetyltransf_3"/>
    <property type="match status" value="1"/>
</dbReference>
<evidence type="ECO:0000313" key="6">
    <source>
        <dbReference type="Proteomes" id="UP000224563"/>
    </source>
</evidence>
<evidence type="ECO:0000256" key="3">
    <source>
        <dbReference type="ARBA" id="ARBA00038502"/>
    </source>
</evidence>